<keyword evidence="1" id="KW-0812">Transmembrane</keyword>
<reference evidence="3" key="1">
    <citation type="journal article" date="2019" name="Int. J. Syst. Evol. Microbiol.">
        <title>The Global Catalogue of Microorganisms (GCM) 10K type strain sequencing project: providing services to taxonomists for standard genome sequencing and annotation.</title>
        <authorList>
            <consortium name="The Broad Institute Genomics Platform"/>
            <consortium name="The Broad Institute Genome Sequencing Center for Infectious Disease"/>
            <person name="Wu L."/>
            <person name="Ma J."/>
        </authorList>
    </citation>
    <scope>NUCLEOTIDE SEQUENCE [LARGE SCALE GENOMIC DNA]</scope>
    <source>
        <strain evidence="3">CCUG 62215</strain>
    </source>
</reference>
<evidence type="ECO:0000256" key="1">
    <source>
        <dbReference type="SAM" id="Phobius"/>
    </source>
</evidence>
<keyword evidence="1" id="KW-1133">Transmembrane helix</keyword>
<keyword evidence="3" id="KW-1185">Reference proteome</keyword>
<sequence length="153" mass="18061">MSFMGFGMQKWIYTMQPRRPYSVERKGSFTKIPTHKNKFQFQPSKSSNSYLFAIVLLVIFISIVALKIPAWKKYETEHSQYVRQLKVTKNTNEFNFLMNSGKRRLQNNNLKGAYSEFKLAKAIFPENKEANELFLQTLSILCFEENVFCNELY</sequence>
<gene>
    <name evidence="2" type="ORF">ACFQ1Q_00535</name>
</gene>
<evidence type="ECO:0008006" key="4">
    <source>
        <dbReference type="Google" id="ProtNLM"/>
    </source>
</evidence>
<dbReference type="Proteomes" id="UP001597013">
    <property type="component" value="Unassembled WGS sequence"/>
</dbReference>
<comment type="caution">
    <text evidence="2">The sequence shown here is derived from an EMBL/GenBank/DDBJ whole genome shotgun (WGS) entry which is preliminary data.</text>
</comment>
<evidence type="ECO:0000313" key="2">
    <source>
        <dbReference type="EMBL" id="MFD1061711.1"/>
    </source>
</evidence>
<dbReference type="RefSeq" id="WP_386126876.1">
    <property type="nucleotide sequence ID" value="NZ_JBHTJL010000003.1"/>
</dbReference>
<name>A0ABW3N2E7_9FLAO</name>
<accession>A0ABW3N2E7</accession>
<evidence type="ECO:0000313" key="3">
    <source>
        <dbReference type="Proteomes" id="UP001597013"/>
    </source>
</evidence>
<keyword evidence="1" id="KW-0472">Membrane</keyword>
<organism evidence="2 3">
    <name type="scientific">Winogradskyella litorisediminis</name>
    <dbReference type="NCBI Taxonomy" id="1156618"/>
    <lineage>
        <taxon>Bacteria</taxon>
        <taxon>Pseudomonadati</taxon>
        <taxon>Bacteroidota</taxon>
        <taxon>Flavobacteriia</taxon>
        <taxon>Flavobacteriales</taxon>
        <taxon>Flavobacteriaceae</taxon>
        <taxon>Winogradskyella</taxon>
    </lineage>
</organism>
<dbReference type="EMBL" id="JBHTJL010000003">
    <property type="protein sequence ID" value="MFD1061711.1"/>
    <property type="molecule type" value="Genomic_DNA"/>
</dbReference>
<protein>
    <recommendedName>
        <fullName evidence="4">Tetratricopeptide repeat protein</fullName>
    </recommendedName>
</protein>
<feature type="transmembrane region" description="Helical" evidence="1">
    <location>
        <begin position="50"/>
        <end position="70"/>
    </location>
</feature>
<proteinExistence type="predicted"/>